<keyword evidence="3" id="KW-1185">Reference proteome</keyword>
<dbReference type="Gene3D" id="3.40.50.1820">
    <property type="entry name" value="alpha/beta hydrolase"/>
    <property type="match status" value="1"/>
</dbReference>
<dbReference type="PANTHER" id="PTHR34853:SF1">
    <property type="entry name" value="LIPASE 5"/>
    <property type="match status" value="1"/>
</dbReference>
<evidence type="ECO:0000313" key="3">
    <source>
        <dbReference type="Proteomes" id="UP000555546"/>
    </source>
</evidence>
<reference evidence="2 3" key="1">
    <citation type="submission" date="2020-08" db="EMBL/GenBank/DDBJ databases">
        <title>Genomic Encyclopedia of Type Strains, Phase IV (KMG-IV): sequencing the most valuable type-strain genomes for metagenomic binning, comparative biology and taxonomic classification.</title>
        <authorList>
            <person name="Goeker M."/>
        </authorList>
    </citation>
    <scope>NUCLEOTIDE SEQUENCE [LARGE SCALE GENOMIC DNA]</scope>
    <source>
        <strain evidence="2 3">DSM 26944</strain>
    </source>
</reference>
<dbReference type="PIRSF" id="PIRSF029171">
    <property type="entry name" value="Esterase_LipA"/>
    <property type="match status" value="1"/>
</dbReference>
<accession>A0A7W9AZU1</accession>
<dbReference type="Proteomes" id="UP000555546">
    <property type="component" value="Unassembled WGS sequence"/>
</dbReference>
<feature type="chain" id="PRO_5031467251" evidence="1">
    <location>
        <begin position="22"/>
        <end position="401"/>
    </location>
</feature>
<protein>
    <submittedName>
        <fullName evidence="2">Pimeloyl-ACP methyl ester carboxylesterase</fullName>
    </submittedName>
</protein>
<dbReference type="InterPro" id="IPR029058">
    <property type="entry name" value="AB_hydrolase_fold"/>
</dbReference>
<evidence type="ECO:0000313" key="2">
    <source>
        <dbReference type="EMBL" id="MBB5703631.1"/>
    </source>
</evidence>
<sequence>MKEIYLLLLAAAAMFSSPGFADTPKLEGFDLSLAKTPPFPVTAFYDTPENFSSLPVGSLIRKEAVKAPDGALAWRVLYVSERWDGTHVPASGLVVAPKQMDGKVLHPAVAWVHGTTGAARGCAPSLAPNPVVELAQRGEFVIDIGIPYLKDWLAKGYAVVAPDYAGLGSDAVHRYADGVGEGRDTHNLLRAARSISEAGICEDTALLGWSQGGGAVLFAGEIGATYAPDNKIKTIVALAPGSRGLRPVESDFFKIDSPFRLLIGQSYIDSYKLNPDVYTDEGKRLLGEARKTCVVGLFAAAATAKTPIMKSSPTDDRGWKDALRSNDAGFIKSQAPVLVIQGTVDTIVVPDDSRTYVARAAQVGTDIAIKWVEKAGHRDLFESQKGLIIDRIAEGFEKKRN</sequence>
<dbReference type="GO" id="GO:0016042">
    <property type="term" value="P:lipid catabolic process"/>
    <property type="evidence" value="ECO:0007669"/>
    <property type="project" value="InterPro"/>
</dbReference>
<dbReference type="RefSeq" id="WP_183655685.1">
    <property type="nucleotide sequence ID" value="NZ_JACIJG010000016.1"/>
</dbReference>
<dbReference type="GO" id="GO:0004806">
    <property type="term" value="F:triacylglycerol lipase activity"/>
    <property type="evidence" value="ECO:0007669"/>
    <property type="project" value="InterPro"/>
</dbReference>
<comment type="caution">
    <text evidence="2">The sequence shown here is derived from an EMBL/GenBank/DDBJ whole genome shotgun (WGS) entry which is preliminary data.</text>
</comment>
<dbReference type="InterPro" id="IPR005152">
    <property type="entry name" value="Lipase_secreted"/>
</dbReference>
<dbReference type="AlphaFoldDB" id="A0A7W9AZU1"/>
<evidence type="ECO:0000256" key="1">
    <source>
        <dbReference type="SAM" id="SignalP"/>
    </source>
</evidence>
<dbReference type="EMBL" id="JACIJG010000016">
    <property type="protein sequence ID" value="MBB5703631.1"/>
    <property type="molecule type" value="Genomic_DNA"/>
</dbReference>
<proteinExistence type="predicted"/>
<gene>
    <name evidence="2" type="ORF">FHS76_003540</name>
</gene>
<keyword evidence="1" id="KW-0732">Signal</keyword>
<name>A0A7W9AZU1_9HYPH</name>
<feature type="signal peptide" evidence="1">
    <location>
        <begin position="1"/>
        <end position="21"/>
    </location>
</feature>
<dbReference type="Pfam" id="PF03583">
    <property type="entry name" value="LIP"/>
    <property type="match status" value="1"/>
</dbReference>
<dbReference type="SUPFAM" id="SSF53474">
    <property type="entry name" value="alpha/beta-Hydrolases"/>
    <property type="match status" value="1"/>
</dbReference>
<dbReference type="PANTHER" id="PTHR34853">
    <property type="match status" value="1"/>
</dbReference>
<organism evidence="2 3">
    <name type="scientific">Brucella daejeonensis</name>
    <dbReference type="NCBI Taxonomy" id="659015"/>
    <lineage>
        <taxon>Bacteria</taxon>
        <taxon>Pseudomonadati</taxon>
        <taxon>Pseudomonadota</taxon>
        <taxon>Alphaproteobacteria</taxon>
        <taxon>Hyphomicrobiales</taxon>
        <taxon>Brucellaceae</taxon>
        <taxon>Brucella/Ochrobactrum group</taxon>
        <taxon>Brucella</taxon>
    </lineage>
</organism>